<organism evidence="5 6">
    <name type="scientific">Streblomastix strix</name>
    <dbReference type="NCBI Taxonomy" id="222440"/>
    <lineage>
        <taxon>Eukaryota</taxon>
        <taxon>Metamonada</taxon>
        <taxon>Preaxostyla</taxon>
        <taxon>Oxymonadida</taxon>
        <taxon>Streblomastigidae</taxon>
        <taxon>Streblomastix</taxon>
    </lineage>
</organism>
<dbReference type="InterPro" id="IPR050158">
    <property type="entry name" value="Ubiquitin_ubiquitin-like"/>
</dbReference>
<dbReference type="GO" id="GO:0008270">
    <property type="term" value="F:zinc ion binding"/>
    <property type="evidence" value="ECO:0007669"/>
    <property type="project" value="UniProtKB-KW"/>
</dbReference>
<dbReference type="InterPro" id="IPR019956">
    <property type="entry name" value="Ubiquitin_dom"/>
</dbReference>
<reference evidence="5 6" key="1">
    <citation type="submission" date="2019-03" db="EMBL/GenBank/DDBJ databases">
        <title>Single cell metagenomics reveals metabolic interactions within the superorganism composed of flagellate Streblomastix strix and complex community of Bacteroidetes bacteria on its surface.</title>
        <authorList>
            <person name="Treitli S.C."/>
            <person name="Kolisko M."/>
            <person name="Husnik F."/>
            <person name="Keeling P."/>
            <person name="Hampl V."/>
        </authorList>
    </citation>
    <scope>NUCLEOTIDE SEQUENCE [LARGE SCALE GENOMIC DNA]</scope>
    <source>
        <strain evidence="5">ST1C</strain>
    </source>
</reference>
<name>A0A5J4WHE6_9EUKA</name>
<evidence type="ECO:0000313" key="5">
    <source>
        <dbReference type="EMBL" id="KAA6393992.1"/>
    </source>
</evidence>
<dbReference type="Pfam" id="PF13639">
    <property type="entry name" value="zf-RING_2"/>
    <property type="match status" value="1"/>
</dbReference>
<dbReference type="SMART" id="SM00213">
    <property type="entry name" value="UBQ"/>
    <property type="match status" value="6"/>
</dbReference>
<comment type="caution">
    <text evidence="5">The sequence shown here is derived from an EMBL/GenBank/DDBJ whole genome shotgun (WGS) entry which is preliminary data.</text>
</comment>
<dbReference type="InterPro" id="IPR029071">
    <property type="entry name" value="Ubiquitin-like_domsf"/>
</dbReference>
<dbReference type="CDD" id="cd17039">
    <property type="entry name" value="Ubl_ubiquitin_like"/>
    <property type="match status" value="5"/>
</dbReference>
<proteinExistence type="predicted"/>
<feature type="region of interest" description="Disordered" evidence="2">
    <location>
        <begin position="1"/>
        <end position="50"/>
    </location>
</feature>
<feature type="compositionally biased region" description="Basic and acidic residues" evidence="2">
    <location>
        <begin position="1"/>
        <end position="11"/>
    </location>
</feature>
<dbReference type="SMART" id="SM00184">
    <property type="entry name" value="RING"/>
    <property type="match status" value="1"/>
</dbReference>
<sequence length="830" mass="95360">MENEQDSKEQTKGNSVNLLSESESLKNSDKEKRVIEEEQTPSSTEQQDEDILQPIQTVGLKQCGQAQEILRAVCIKDEEYIKIGQMLKINGINEQTTMEYVALWTLQEYNEVVSMMRLSFVAEFGEAMLFDVNKKAISGRGKDNSVEAVTGFLTSALTFCVIDYIRAGFIRVRQNNRVKCDIQIYFSESVLDLKKKILMQMNIPIDEQRLRFDNKALINEQSLNSYGIQEGVEIQLIQSRDIEIQISIESEALFNLKVENSTKISYLKNMITKQRNIQSKVLLLYFSGKILEDNMTIKEYNIQEEMIVQVKVKPVGWMEISVQVEGLKIELQVINTDTIESVKKKIKEQKGIQIEQQWLAFEDHKLEDIQTLKQCRIKNGDVLSLTILSVGIMWIQVNIPGNKMIVLNVQNSDAVMSIKQRIHMKFEYPIEVQRLTYNGVQLKDEQTLLECGINNMSTLLLIHQTIFGQISIVMPDGHTINIKVGSTDMIKNVKKKIQKVTQISSQFQILTFEGNELKDGKNLKDYNINFNQNLILTLKNQEQIQIFVRTQSGKTITLNISSLSSIRDLKKMFLQHEKTPVDQYRMIFAGKQLDDKRLLNDYGIQNLSTVDVQFLLRGGGDPIEFLNISQRKFILVDLSLNAPIWMTPMPGLNLGAICQNEKCEAFGKQVISNMHYTDFDFNVNKAYCPMCKEAVDSKFPVYQQCLHREHFKKANNEVTVTQWNEEGQECKTYEPQVSKDSNSSMAKYERLVIHVRPNGESVRRTRNIKGRNITVPIGVTCGLCHQRQRENENNIVVMQCGHNFHKLCAQAWKDRGLNCPHCEEQIAEIQ</sequence>
<dbReference type="SUPFAM" id="SSF57850">
    <property type="entry name" value="RING/U-box"/>
    <property type="match status" value="1"/>
</dbReference>
<dbReference type="EMBL" id="SNRW01002079">
    <property type="protein sequence ID" value="KAA6393992.1"/>
    <property type="molecule type" value="Genomic_DNA"/>
</dbReference>
<dbReference type="PROSITE" id="PS50089">
    <property type="entry name" value="ZF_RING_2"/>
    <property type="match status" value="1"/>
</dbReference>
<dbReference type="PROSITE" id="PS50053">
    <property type="entry name" value="UBIQUITIN_2"/>
    <property type="match status" value="6"/>
</dbReference>
<dbReference type="PANTHER" id="PTHR10666">
    <property type="entry name" value="UBIQUITIN"/>
    <property type="match status" value="1"/>
</dbReference>
<feature type="compositionally biased region" description="Basic and acidic residues" evidence="2">
    <location>
        <begin position="23"/>
        <end position="36"/>
    </location>
</feature>
<accession>A0A5J4WHE6</accession>
<keyword evidence="1" id="KW-0862">Zinc</keyword>
<dbReference type="Pfam" id="PF00240">
    <property type="entry name" value="ubiquitin"/>
    <property type="match status" value="6"/>
</dbReference>
<dbReference type="Gene3D" id="3.10.20.90">
    <property type="entry name" value="Phosphatidylinositol 3-kinase Catalytic Subunit, Chain A, domain 1"/>
    <property type="match status" value="6"/>
</dbReference>
<keyword evidence="1" id="KW-0863">Zinc-finger</keyword>
<dbReference type="InterPro" id="IPR000626">
    <property type="entry name" value="Ubiquitin-like_dom"/>
</dbReference>
<dbReference type="SUPFAM" id="SSF54236">
    <property type="entry name" value="Ubiquitin-like"/>
    <property type="match status" value="6"/>
</dbReference>
<feature type="domain" description="Ubiquitin-like" evidence="3">
    <location>
        <begin position="242"/>
        <end position="317"/>
    </location>
</feature>
<dbReference type="PRINTS" id="PR00348">
    <property type="entry name" value="UBIQUITIN"/>
</dbReference>
<evidence type="ECO:0000259" key="3">
    <source>
        <dbReference type="PROSITE" id="PS50053"/>
    </source>
</evidence>
<evidence type="ECO:0000313" key="6">
    <source>
        <dbReference type="Proteomes" id="UP000324800"/>
    </source>
</evidence>
<feature type="domain" description="Ubiquitin-like" evidence="3">
    <location>
        <begin position="318"/>
        <end position="387"/>
    </location>
</feature>
<feature type="domain" description="Ubiquitin-like" evidence="3">
    <location>
        <begin position="468"/>
        <end position="543"/>
    </location>
</feature>
<dbReference type="InterPro" id="IPR013083">
    <property type="entry name" value="Znf_RING/FYVE/PHD"/>
</dbReference>
<dbReference type="Proteomes" id="UP000324800">
    <property type="component" value="Unassembled WGS sequence"/>
</dbReference>
<feature type="domain" description="RING-type" evidence="4">
    <location>
        <begin position="781"/>
        <end position="823"/>
    </location>
</feature>
<evidence type="ECO:0000259" key="4">
    <source>
        <dbReference type="PROSITE" id="PS50089"/>
    </source>
</evidence>
<dbReference type="AlphaFoldDB" id="A0A5J4WHE6"/>
<protein>
    <submittedName>
        <fullName evidence="5">Putative Polyubiquitin</fullName>
    </submittedName>
</protein>
<evidence type="ECO:0000256" key="1">
    <source>
        <dbReference type="PROSITE-ProRule" id="PRU00175"/>
    </source>
</evidence>
<evidence type="ECO:0000256" key="2">
    <source>
        <dbReference type="SAM" id="MobiDB-lite"/>
    </source>
</evidence>
<dbReference type="Gene3D" id="3.30.40.10">
    <property type="entry name" value="Zinc/RING finger domain, C3HC4 (zinc finger)"/>
    <property type="match status" value="1"/>
</dbReference>
<gene>
    <name evidence="5" type="ORF">EZS28_010482</name>
</gene>
<dbReference type="InterPro" id="IPR001841">
    <property type="entry name" value="Znf_RING"/>
</dbReference>
<feature type="domain" description="Ubiquitin-like" evidence="3">
    <location>
        <begin position="393"/>
        <end position="468"/>
    </location>
</feature>
<dbReference type="CDD" id="cd16448">
    <property type="entry name" value="RING-H2"/>
    <property type="match status" value="1"/>
</dbReference>
<feature type="domain" description="Ubiquitin-like" evidence="3">
    <location>
        <begin position="170"/>
        <end position="237"/>
    </location>
</feature>
<dbReference type="OrthoDB" id="1885901at2759"/>
<keyword evidence="1" id="KW-0479">Metal-binding</keyword>
<feature type="domain" description="Ubiquitin-like" evidence="3">
    <location>
        <begin position="544"/>
        <end position="619"/>
    </location>
</feature>